<dbReference type="GO" id="GO:0009535">
    <property type="term" value="C:chloroplast thylakoid membrane"/>
    <property type="evidence" value="ECO:0007669"/>
    <property type="project" value="TreeGrafter"/>
</dbReference>
<name>A0AAD4IZF5_PERFH</name>
<dbReference type="Pfam" id="PF20711">
    <property type="entry name" value="DUF6825"/>
    <property type="match status" value="1"/>
</dbReference>
<feature type="compositionally biased region" description="Polar residues" evidence="1">
    <location>
        <begin position="159"/>
        <end position="176"/>
    </location>
</feature>
<evidence type="ECO:0000313" key="3">
    <source>
        <dbReference type="Proteomes" id="UP001190926"/>
    </source>
</evidence>
<dbReference type="EMBL" id="SDAM02000556">
    <property type="protein sequence ID" value="KAH6823833.1"/>
    <property type="molecule type" value="Genomic_DNA"/>
</dbReference>
<organism evidence="2 3">
    <name type="scientific">Perilla frutescens var. hirtella</name>
    <name type="common">Perilla citriodora</name>
    <name type="synonym">Perilla setoyensis</name>
    <dbReference type="NCBI Taxonomy" id="608512"/>
    <lineage>
        <taxon>Eukaryota</taxon>
        <taxon>Viridiplantae</taxon>
        <taxon>Streptophyta</taxon>
        <taxon>Embryophyta</taxon>
        <taxon>Tracheophyta</taxon>
        <taxon>Spermatophyta</taxon>
        <taxon>Magnoliopsida</taxon>
        <taxon>eudicotyledons</taxon>
        <taxon>Gunneridae</taxon>
        <taxon>Pentapetalae</taxon>
        <taxon>asterids</taxon>
        <taxon>lamiids</taxon>
        <taxon>Lamiales</taxon>
        <taxon>Lamiaceae</taxon>
        <taxon>Nepetoideae</taxon>
        <taxon>Elsholtzieae</taxon>
        <taxon>Perilla</taxon>
    </lineage>
</organism>
<keyword evidence="3" id="KW-1185">Reference proteome</keyword>
<protein>
    <submittedName>
        <fullName evidence="2">Uncharacterized protein</fullName>
    </submittedName>
</protein>
<accession>A0AAD4IZF5</accession>
<reference evidence="2 3" key="1">
    <citation type="journal article" date="2021" name="Nat. Commun.">
        <title>Incipient diploidization of the medicinal plant Perilla within 10,000 years.</title>
        <authorList>
            <person name="Zhang Y."/>
            <person name="Shen Q."/>
            <person name="Leng L."/>
            <person name="Zhang D."/>
            <person name="Chen S."/>
            <person name="Shi Y."/>
            <person name="Ning Z."/>
            <person name="Chen S."/>
        </authorList>
    </citation>
    <scope>NUCLEOTIDE SEQUENCE [LARGE SCALE GENOMIC DNA]</scope>
    <source>
        <strain evidence="3">cv. PC099</strain>
    </source>
</reference>
<dbReference type="PANTHER" id="PTHR35745">
    <property type="entry name" value="BNACNNG14650D PROTEIN"/>
    <property type="match status" value="1"/>
</dbReference>
<evidence type="ECO:0000256" key="1">
    <source>
        <dbReference type="SAM" id="MobiDB-lite"/>
    </source>
</evidence>
<dbReference type="GO" id="GO:0010027">
    <property type="term" value="P:thylakoid membrane organization"/>
    <property type="evidence" value="ECO:0007669"/>
    <property type="project" value="InterPro"/>
</dbReference>
<gene>
    <name evidence="2" type="ORF">C2S53_006948</name>
</gene>
<feature type="region of interest" description="Disordered" evidence="1">
    <location>
        <begin position="159"/>
        <end position="189"/>
    </location>
</feature>
<sequence>MSGRVTASHSHSPPSYSVCSPSIIHPPRCSVKPRDLPLSSSNLKLLSSKSPRTTFTCNCTRDSGENESKTIIDAFFLGKAVAEALNERIESAVGEFLSSIGRLQAEQQKQVQEFQDEVLEKARRAKEQAAREAMEAQGFIPRAKSSADVAPAVNGVASNTSAAADSVNSSTSSLQSKPFEREDDTPNNG</sequence>
<proteinExistence type="predicted"/>
<dbReference type="InterPro" id="IPR040003">
    <property type="entry name" value="PG18-like"/>
</dbReference>
<comment type="caution">
    <text evidence="2">The sequence shown here is derived from an EMBL/GenBank/DDBJ whole genome shotgun (WGS) entry which is preliminary data.</text>
</comment>
<dbReference type="AlphaFoldDB" id="A0AAD4IZF5"/>
<evidence type="ECO:0000313" key="2">
    <source>
        <dbReference type="EMBL" id="KAH6823833.1"/>
    </source>
</evidence>
<dbReference type="PANTHER" id="PTHR35745:SF1">
    <property type="entry name" value="OS04G0513000 PROTEIN"/>
    <property type="match status" value="1"/>
</dbReference>
<dbReference type="Proteomes" id="UP001190926">
    <property type="component" value="Unassembled WGS sequence"/>
</dbReference>